<keyword evidence="3" id="KW-1185">Reference proteome</keyword>
<feature type="compositionally biased region" description="Basic residues" evidence="1">
    <location>
        <begin position="221"/>
        <end position="231"/>
    </location>
</feature>
<evidence type="ECO:0000313" key="3">
    <source>
        <dbReference type="Proteomes" id="UP000266152"/>
    </source>
</evidence>
<proteinExistence type="predicted"/>
<protein>
    <submittedName>
        <fullName evidence="2">Uncharacterized protein</fullName>
    </submittedName>
</protein>
<gene>
    <name evidence="2" type="ORF">FSPOR_11466</name>
</gene>
<comment type="caution">
    <text evidence="2">The sequence shown here is derived from an EMBL/GenBank/DDBJ whole genome shotgun (WGS) entry which is preliminary data.</text>
</comment>
<evidence type="ECO:0000313" key="2">
    <source>
        <dbReference type="EMBL" id="RGP59249.1"/>
    </source>
</evidence>
<dbReference type="EMBL" id="PXOF01000225">
    <property type="protein sequence ID" value="RGP59249.1"/>
    <property type="molecule type" value="Genomic_DNA"/>
</dbReference>
<sequence length="231" mass="25499">MPPFFILPTACSTLKSRARVAAVINHFSGMATTDNLVPDDQLHPTTQPFTPPHHVPPPIRLTRHLSLPTYFTRVRSVAMSNIRARSATLHQSIQLLDKDHKRCPMLSSLISPHRVNRQFIQDRRNQTTGSYIQLAHRQPFIDALSPIDMRAVPSSPVEPTCGIKNTRHVEPIGETVPPAPGSAEDQQRSGSTSSTSAYNADDELTRGEEPAPRVVTGVMVLRRKRSGPGIV</sequence>
<organism evidence="2 3">
    <name type="scientific">Fusarium sporotrichioides</name>
    <dbReference type="NCBI Taxonomy" id="5514"/>
    <lineage>
        <taxon>Eukaryota</taxon>
        <taxon>Fungi</taxon>
        <taxon>Dikarya</taxon>
        <taxon>Ascomycota</taxon>
        <taxon>Pezizomycotina</taxon>
        <taxon>Sordariomycetes</taxon>
        <taxon>Hypocreomycetidae</taxon>
        <taxon>Hypocreales</taxon>
        <taxon>Nectriaceae</taxon>
        <taxon>Fusarium</taxon>
    </lineage>
</organism>
<reference evidence="2 3" key="1">
    <citation type="journal article" date="2018" name="PLoS Pathog.">
        <title>Evolution of structural diversity of trichothecenes, a family of toxins produced by plant pathogenic and entomopathogenic fungi.</title>
        <authorList>
            <person name="Proctor R.H."/>
            <person name="McCormick S.P."/>
            <person name="Kim H.S."/>
            <person name="Cardoza R.E."/>
            <person name="Stanley A.M."/>
            <person name="Lindo L."/>
            <person name="Kelly A."/>
            <person name="Brown D.W."/>
            <person name="Lee T."/>
            <person name="Vaughan M.M."/>
            <person name="Alexander N.J."/>
            <person name="Busman M."/>
            <person name="Gutierrez S."/>
        </authorList>
    </citation>
    <scope>NUCLEOTIDE SEQUENCE [LARGE SCALE GENOMIC DNA]</scope>
    <source>
        <strain evidence="2 3">NRRL 3299</strain>
    </source>
</reference>
<feature type="compositionally biased region" description="Polar residues" evidence="1">
    <location>
        <begin position="188"/>
        <end position="198"/>
    </location>
</feature>
<name>A0A395RHG0_FUSSP</name>
<accession>A0A395RHG0</accession>
<dbReference type="Proteomes" id="UP000266152">
    <property type="component" value="Unassembled WGS sequence"/>
</dbReference>
<evidence type="ECO:0000256" key="1">
    <source>
        <dbReference type="SAM" id="MobiDB-lite"/>
    </source>
</evidence>
<dbReference type="AlphaFoldDB" id="A0A395RHG0"/>
<feature type="region of interest" description="Disordered" evidence="1">
    <location>
        <begin position="153"/>
        <end position="231"/>
    </location>
</feature>